<dbReference type="Gene3D" id="3.40.50.1220">
    <property type="entry name" value="TPP-binding domain"/>
    <property type="match status" value="1"/>
</dbReference>
<dbReference type="HOGENOM" id="CLU_013748_3_1_11"/>
<dbReference type="InterPro" id="IPR012001">
    <property type="entry name" value="Thiamin_PyroP_enz_TPP-bd_dom"/>
</dbReference>
<feature type="domain" description="Thiamine pyrophosphate enzyme N-terminal TPP-binding" evidence="7">
    <location>
        <begin position="5"/>
        <end position="112"/>
    </location>
</feature>
<evidence type="ECO:0000313" key="8">
    <source>
        <dbReference type="EMBL" id="ACZ31880.1"/>
    </source>
</evidence>
<dbReference type="CDD" id="cd02002">
    <property type="entry name" value="TPP_BFDC"/>
    <property type="match status" value="1"/>
</dbReference>
<dbReference type="AlphaFoldDB" id="D1BYK8"/>
<evidence type="ECO:0000256" key="4">
    <source>
        <dbReference type="RuleBase" id="RU362132"/>
    </source>
</evidence>
<protein>
    <submittedName>
        <fullName evidence="8">Thiamine pyrophosphate protein TPP binding domain protein</fullName>
    </submittedName>
</protein>
<feature type="domain" description="Thiamine pyrophosphate enzyme central" evidence="5">
    <location>
        <begin position="191"/>
        <end position="327"/>
    </location>
</feature>
<dbReference type="CDD" id="cd07035">
    <property type="entry name" value="TPP_PYR_POX_like"/>
    <property type="match status" value="1"/>
</dbReference>
<feature type="domain" description="Thiamine pyrophosphate enzyme TPP-binding" evidence="6">
    <location>
        <begin position="394"/>
        <end position="540"/>
    </location>
</feature>
<dbReference type="PROSITE" id="PS00187">
    <property type="entry name" value="TPP_ENZYMES"/>
    <property type="match status" value="1"/>
</dbReference>
<evidence type="ECO:0000256" key="2">
    <source>
        <dbReference type="ARBA" id="ARBA00007812"/>
    </source>
</evidence>
<keyword evidence="9" id="KW-1185">Reference proteome</keyword>
<reference evidence="8 9" key="2">
    <citation type="journal article" date="2010" name="Stand. Genomic Sci.">
        <title>Complete genome sequence of Xylanimonas cellulosilytica type strain (XIL07).</title>
        <authorList>
            <person name="Foster B."/>
            <person name="Pukall R."/>
            <person name="Abt B."/>
            <person name="Nolan M."/>
            <person name="Glavina Del Rio T."/>
            <person name="Chen F."/>
            <person name="Lucas S."/>
            <person name="Tice H."/>
            <person name="Pitluck S."/>
            <person name="Cheng J.-F."/>
            <person name="Chertkov O."/>
            <person name="Brettin T."/>
            <person name="Han C."/>
            <person name="Detter J.C."/>
            <person name="Bruce D."/>
            <person name="Goodwin L."/>
            <person name="Ivanova N."/>
            <person name="Mavromatis K."/>
            <person name="Pati A."/>
            <person name="Mikhailova N."/>
            <person name="Chen A."/>
            <person name="Palaniappan K."/>
            <person name="Land M."/>
            <person name="Hauser L."/>
            <person name="Chang Y.-J."/>
            <person name="Jeffries C.D."/>
            <person name="Chain P."/>
            <person name="Rohde M."/>
            <person name="Goeker M."/>
            <person name="Bristow J."/>
            <person name="Eisen J.A."/>
            <person name="Markowitz V."/>
            <person name="Hugenholtz P."/>
            <person name="Kyrpides N.C."/>
            <person name="Klenk H.-P."/>
            <person name="Lapidus A."/>
        </authorList>
    </citation>
    <scope>NUCLEOTIDE SEQUENCE [LARGE SCALE GENOMIC DNA]</scope>
    <source>
        <strain evidence="9">DSM 15894 / CECT 5975 / LMG 20990 / XIL07</strain>
    </source>
</reference>
<dbReference type="Proteomes" id="UP000002255">
    <property type="component" value="Chromosome"/>
</dbReference>
<dbReference type="InterPro" id="IPR011766">
    <property type="entry name" value="TPP_enzyme_TPP-bd"/>
</dbReference>
<dbReference type="GO" id="GO:0005948">
    <property type="term" value="C:acetolactate synthase complex"/>
    <property type="evidence" value="ECO:0007669"/>
    <property type="project" value="TreeGrafter"/>
</dbReference>
<dbReference type="eggNOG" id="COG0028">
    <property type="taxonomic scope" value="Bacteria"/>
</dbReference>
<dbReference type="EMBL" id="CP001821">
    <property type="protein sequence ID" value="ACZ31880.1"/>
    <property type="molecule type" value="Genomic_DNA"/>
</dbReference>
<dbReference type="InterPro" id="IPR029035">
    <property type="entry name" value="DHS-like_NAD/FAD-binding_dom"/>
</dbReference>
<evidence type="ECO:0000313" key="9">
    <source>
        <dbReference type="Proteomes" id="UP000002255"/>
    </source>
</evidence>
<proteinExistence type="inferred from homology"/>
<dbReference type="Pfam" id="PF02776">
    <property type="entry name" value="TPP_enzyme_N"/>
    <property type="match status" value="1"/>
</dbReference>
<accession>D1BYK8</accession>
<dbReference type="GO" id="GO:0000287">
    <property type="term" value="F:magnesium ion binding"/>
    <property type="evidence" value="ECO:0007669"/>
    <property type="project" value="InterPro"/>
</dbReference>
<dbReference type="Gene3D" id="3.40.50.970">
    <property type="match status" value="2"/>
</dbReference>
<dbReference type="InterPro" id="IPR045229">
    <property type="entry name" value="TPP_enz"/>
</dbReference>
<dbReference type="STRING" id="446471.Xcel_2867"/>
<dbReference type="InterPro" id="IPR029061">
    <property type="entry name" value="THDP-binding"/>
</dbReference>
<dbReference type="Pfam" id="PF00205">
    <property type="entry name" value="TPP_enzyme_M"/>
    <property type="match status" value="1"/>
</dbReference>
<evidence type="ECO:0000259" key="7">
    <source>
        <dbReference type="Pfam" id="PF02776"/>
    </source>
</evidence>
<dbReference type="RefSeq" id="WP_012879622.1">
    <property type="nucleotide sequence ID" value="NC_013530.1"/>
</dbReference>
<dbReference type="GO" id="GO:0030976">
    <property type="term" value="F:thiamine pyrophosphate binding"/>
    <property type="evidence" value="ECO:0007669"/>
    <property type="project" value="InterPro"/>
</dbReference>
<keyword evidence="3 4" id="KW-0786">Thiamine pyrophosphate</keyword>
<evidence type="ECO:0000259" key="6">
    <source>
        <dbReference type="Pfam" id="PF02775"/>
    </source>
</evidence>
<dbReference type="Pfam" id="PF02775">
    <property type="entry name" value="TPP_enzyme_C"/>
    <property type="match status" value="1"/>
</dbReference>
<comment type="cofactor">
    <cofactor evidence="1">
        <name>thiamine diphosphate</name>
        <dbReference type="ChEBI" id="CHEBI:58937"/>
    </cofactor>
</comment>
<reference evidence="9" key="1">
    <citation type="submission" date="2009-11" db="EMBL/GenBank/DDBJ databases">
        <title>The complete chromosome of Xylanimonas cellulosilytica DSM 15894.</title>
        <authorList>
            <consortium name="US DOE Joint Genome Institute (JGI-PGF)"/>
            <person name="Lucas S."/>
            <person name="Copeland A."/>
            <person name="Lapidus A."/>
            <person name="Glavina del Rio T."/>
            <person name="Dalin E."/>
            <person name="Tice H."/>
            <person name="Bruce D."/>
            <person name="Goodwin L."/>
            <person name="Pitluck S."/>
            <person name="Kyrpides N."/>
            <person name="Mavromatis K."/>
            <person name="Ivanova N."/>
            <person name="Mikhailova N."/>
            <person name="Foster B."/>
            <person name="Clum A."/>
            <person name="Brettin T."/>
            <person name="Detter J.C."/>
            <person name="Han C."/>
            <person name="Larimer F."/>
            <person name="Land M."/>
            <person name="Hauser L."/>
            <person name="Markowitz V."/>
            <person name="Cheng J.F."/>
            <person name="Hugenholtz P."/>
            <person name="Woyke T."/>
            <person name="Wu D."/>
            <person name="Gehrich-Schroeter G."/>
            <person name="Schneider S."/>
            <person name="Pukall S.R."/>
            <person name="Klenk H.P."/>
            <person name="Eisen J.A."/>
        </authorList>
    </citation>
    <scope>NUCLEOTIDE SEQUENCE [LARGE SCALE GENOMIC DNA]</scope>
    <source>
        <strain evidence="9">DSM 15894 / CECT 5975 / LMG 20990 / XIL07</strain>
    </source>
</reference>
<dbReference type="KEGG" id="xce:Xcel_2867"/>
<dbReference type="SUPFAM" id="SSF52518">
    <property type="entry name" value="Thiamin diphosphate-binding fold (THDP-binding)"/>
    <property type="match status" value="2"/>
</dbReference>
<dbReference type="PANTHER" id="PTHR18968:SF13">
    <property type="entry name" value="ACETOLACTATE SYNTHASE CATALYTIC SUBUNIT, MITOCHONDRIAL"/>
    <property type="match status" value="1"/>
</dbReference>
<dbReference type="SUPFAM" id="SSF52467">
    <property type="entry name" value="DHS-like NAD/FAD-binding domain"/>
    <property type="match status" value="1"/>
</dbReference>
<dbReference type="OrthoDB" id="2443624at2"/>
<dbReference type="GO" id="GO:0050660">
    <property type="term" value="F:flavin adenine dinucleotide binding"/>
    <property type="evidence" value="ECO:0007669"/>
    <property type="project" value="TreeGrafter"/>
</dbReference>
<dbReference type="InterPro" id="IPR000399">
    <property type="entry name" value="TPP-bd_CS"/>
</dbReference>
<comment type="similarity">
    <text evidence="2 4">Belongs to the TPP enzyme family.</text>
</comment>
<evidence type="ECO:0000256" key="1">
    <source>
        <dbReference type="ARBA" id="ARBA00001964"/>
    </source>
</evidence>
<dbReference type="GO" id="GO:0003984">
    <property type="term" value="F:acetolactate synthase activity"/>
    <property type="evidence" value="ECO:0007669"/>
    <property type="project" value="TreeGrafter"/>
</dbReference>
<evidence type="ECO:0000259" key="5">
    <source>
        <dbReference type="Pfam" id="PF00205"/>
    </source>
</evidence>
<sequence>MAGKTGNHKVVEQLLADGITHMFGNPGTVEQGLLDALRDYPEMQYVLTLQESVAVLMADGHARATKRPGLAQIHSSPGLGNAIGAMYQAMRGHSPVVVIGGDAGVGYANLDAQMAADLVGMARPVTKWATAVLDERSVLRTLRRAVKVATTAPMGPVYVCLPADVLDRLNHETVFPSCRIVPPAAPAAETVARIAGLLAQAQTPAIFVGDGVAYSGAQPELAELAELLGAPVWGVDSGELNLDTTHPCYQGQTGHMFGESSLPITKRADVVLVVGTYMLPEVFPEVGDIYRDDAAVVHVDADPDAIAKNHRVDIGVTADPKATLRAIVDTLRASVAPAWAVEHAARFEALRTGRREPVSGRSVVYRAFLEALAAQVDDDVVIFDEALTGSDLLTHYLPPRTPERFFQTRGGSLGVGIPGAMAAQLAFPDKTVIGFTGDGGSMYTIQALWTAAHCAIPAKFVVLSNRTYGLLQNNIDQYWKTQGVAAHEYPDSFSLTNPDIDFVALATGQGVDAVRVSTPDEARAAAAAMLASDGPFLVDVVI</sequence>
<organism evidence="8 9">
    <name type="scientific">Xylanimonas cellulosilytica (strain DSM 15894 / JCM 12276 / CECT 5975 / KCTC 9989 / LMG 20990 / NBRC 107835 / XIL07)</name>
    <dbReference type="NCBI Taxonomy" id="446471"/>
    <lineage>
        <taxon>Bacteria</taxon>
        <taxon>Bacillati</taxon>
        <taxon>Actinomycetota</taxon>
        <taxon>Actinomycetes</taxon>
        <taxon>Micrococcales</taxon>
        <taxon>Promicromonosporaceae</taxon>
        <taxon>Xylanimonas</taxon>
    </lineage>
</organism>
<dbReference type="GO" id="GO:0009097">
    <property type="term" value="P:isoleucine biosynthetic process"/>
    <property type="evidence" value="ECO:0007669"/>
    <property type="project" value="TreeGrafter"/>
</dbReference>
<dbReference type="PANTHER" id="PTHR18968">
    <property type="entry name" value="THIAMINE PYROPHOSPHATE ENZYMES"/>
    <property type="match status" value="1"/>
</dbReference>
<dbReference type="GO" id="GO:0009099">
    <property type="term" value="P:L-valine biosynthetic process"/>
    <property type="evidence" value="ECO:0007669"/>
    <property type="project" value="TreeGrafter"/>
</dbReference>
<evidence type="ECO:0000256" key="3">
    <source>
        <dbReference type="ARBA" id="ARBA00023052"/>
    </source>
</evidence>
<name>D1BYK8_XYLCX</name>
<dbReference type="InterPro" id="IPR012000">
    <property type="entry name" value="Thiamin_PyroP_enz_cen_dom"/>
</dbReference>
<gene>
    <name evidence="8" type="ordered locus">Xcel_2867</name>
</gene>